<dbReference type="SUPFAM" id="SSF50998">
    <property type="entry name" value="Quinoprotein alcohol dehydrogenase-like"/>
    <property type="match status" value="1"/>
</dbReference>
<dbReference type="AlphaFoldDB" id="A0A9D4LKE9"/>
<evidence type="ECO:0000313" key="13">
    <source>
        <dbReference type="Proteomes" id="UP000828390"/>
    </source>
</evidence>
<evidence type="ECO:0008006" key="14">
    <source>
        <dbReference type="Google" id="ProtNLM"/>
    </source>
</evidence>
<dbReference type="InterPro" id="IPR050630">
    <property type="entry name" value="WD_repeat_EMAP"/>
</dbReference>
<dbReference type="GO" id="GO:0005874">
    <property type="term" value="C:microtubule"/>
    <property type="evidence" value="ECO:0007669"/>
    <property type="project" value="UniProtKB-KW"/>
</dbReference>
<evidence type="ECO:0000256" key="4">
    <source>
        <dbReference type="ARBA" id="ARBA00022574"/>
    </source>
</evidence>
<dbReference type="Gene3D" id="2.130.10.10">
    <property type="entry name" value="YVTN repeat-like/Quinoprotein amine dehydrogenase"/>
    <property type="match status" value="2"/>
</dbReference>
<feature type="repeat" description="WD" evidence="8">
    <location>
        <begin position="789"/>
        <end position="825"/>
    </location>
</feature>
<dbReference type="GO" id="GO:0072686">
    <property type="term" value="C:mitotic spindle"/>
    <property type="evidence" value="ECO:0007669"/>
    <property type="project" value="TreeGrafter"/>
</dbReference>
<evidence type="ECO:0000256" key="7">
    <source>
        <dbReference type="ARBA" id="ARBA00023212"/>
    </source>
</evidence>
<evidence type="ECO:0000259" key="10">
    <source>
        <dbReference type="Pfam" id="PF23409"/>
    </source>
</evidence>
<keyword evidence="3" id="KW-0963">Cytoplasm</keyword>
<dbReference type="Pfam" id="PF23409">
    <property type="entry name" value="Beta-prop_EML"/>
    <property type="match status" value="1"/>
</dbReference>
<dbReference type="InterPro" id="IPR036322">
    <property type="entry name" value="WD40_repeat_dom_sf"/>
</dbReference>
<dbReference type="OrthoDB" id="47802at2759"/>
<sequence length="825" mass="91739">MDMEFEGTDMINENGDAPESEQGPEDGLLSQDQQELSERVSSLEKRVRDHENEIVCLKGTLADVTRRLSHLETAKPPSSTNILPSRPIPKSSGRRTMGGIERPKSQIILESASFTARTPASPRQTPRGASASTMKKWGSTEETRASAGKTPRPSSAQLNHAKRSTSIGTLPLLKPALTKGIKEPTWNSEDKYIRMHLKGRPVPLYAPTNIEDEGKYDVKAPQNPPAEQLKLEWVYGYRGRDCRSNLYTIATGEVIYFSAAVVVLHNFEEQTQRHYTEHTDDIKCLAIHPDQVKVATGQVAGHERKEGKPHVRVWESINLTTLHVIGEAEFQRGVCCVSFSPVNGKQLLAVDESNDHVLSVWDVSQDKKHSKITDSKSSGDPVTQCEFHPKEENQIVCCGKSQITFWTLEGKKLDKKAGIFGKYEKAKIMICFCFTENGDVVSGDSSGNIFVWEKGTNKITKAVPTAHDGGVFSICCTRDGTILSGGGKDRKIIAWDAEFQKTGVENEIPEEFGAVRMISQGPGNMILVGTIRNCILQGNMDLNFTPVVEGHKDELWGLDVSTSQHQFLTCGYDRHLYLWDAQSRSVVWRKEISDAAHCCCIHPSLEIAAVGLQTGKWLALDLNTHEIIAVHTEGKEQTECIQFSPDGKMLAVGNRDNYIYVYEVSDDGKKFHRVGRCSGHSSFVTHIDWSEDGEILRSNSGDYEILYWRPKTCKQETSKDDVRNRVWATQNCTLSFQAVGVWPDDADGTDINNCSVSHDKKLLVSADDFGKVNLYEYPSIQPKATGHSYQAHSSHVTMAKFLCDDSRVISTGGKDMAVMQWQVVA</sequence>
<evidence type="ECO:0000256" key="8">
    <source>
        <dbReference type="PROSITE-ProRule" id="PRU00221"/>
    </source>
</evidence>
<evidence type="ECO:0000256" key="9">
    <source>
        <dbReference type="SAM" id="MobiDB-lite"/>
    </source>
</evidence>
<comment type="subcellular location">
    <subcellularLocation>
        <location evidence="1">Cytoplasm</location>
        <location evidence="1">Cytoskeleton</location>
    </subcellularLocation>
</comment>
<dbReference type="FunFam" id="2.130.10.10:FF:000005">
    <property type="entry name" value="Putative echinoderm microtubule-associated protein-like 1"/>
    <property type="match status" value="1"/>
</dbReference>
<dbReference type="InterPro" id="IPR049813">
    <property type="entry name" value="Elp-1-like_TD"/>
</dbReference>
<evidence type="ECO:0000259" key="11">
    <source>
        <dbReference type="Pfam" id="PF23414"/>
    </source>
</evidence>
<dbReference type="Pfam" id="PF03451">
    <property type="entry name" value="HELP"/>
    <property type="match status" value="1"/>
</dbReference>
<feature type="region of interest" description="Disordered" evidence="9">
    <location>
        <begin position="71"/>
        <end position="169"/>
    </location>
</feature>
<dbReference type="SMART" id="SM00320">
    <property type="entry name" value="WD40"/>
    <property type="match status" value="10"/>
</dbReference>
<dbReference type="SUPFAM" id="SSF50978">
    <property type="entry name" value="WD40 repeat-like"/>
    <property type="match status" value="1"/>
</dbReference>
<evidence type="ECO:0000256" key="5">
    <source>
        <dbReference type="ARBA" id="ARBA00022701"/>
    </source>
</evidence>
<dbReference type="GO" id="GO:0000226">
    <property type="term" value="P:microtubule cytoskeleton organization"/>
    <property type="evidence" value="ECO:0007669"/>
    <property type="project" value="TreeGrafter"/>
</dbReference>
<dbReference type="CDD" id="cd21931">
    <property type="entry name" value="TD_EMAP-like"/>
    <property type="match status" value="1"/>
</dbReference>
<dbReference type="EMBL" id="JAIWYP010000003">
    <property type="protein sequence ID" value="KAH3859263.1"/>
    <property type="molecule type" value="Genomic_DNA"/>
</dbReference>
<accession>A0A9D4LKE9</accession>
<feature type="compositionally biased region" description="Polar residues" evidence="9">
    <location>
        <begin position="152"/>
        <end position="168"/>
    </location>
</feature>
<dbReference type="InterPro" id="IPR011047">
    <property type="entry name" value="Quinoprotein_ADH-like_sf"/>
</dbReference>
<feature type="repeat" description="WD" evidence="8">
    <location>
        <begin position="464"/>
        <end position="496"/>
    </location>
</feature>
<proteinExistence type="inferred from homology"/>
<protein>
    <recommendedName>
        <fullName evidence="14">Echinoderm microtubule-associated protein-like 2</fullName>
    </recommendedName>
</protein>
<evidence type="ECO:0000256" key="6">
    <source>
        <dbReference type="ARBA" id="ARBA00022737"/>
    </source>
</evidence>
<evidence type="ECO:0000256" key="2">
    <source>
        <dbReference type="ARBA" id="ARBA00006489"/>
    </source>
</evidence>
<evidence type="ECO:0000313" key="12">
    <source>
        <dbReference type="EMBL" id="KAH3859263.1"/>
    </source>
</evidence>
<keyword evidence="6" id="KW-0677">Repeat</keyword>
<comment type="similarity">
    <text evidence="2">Belongs to the WD repeat EMAP family.</text>
</comment>
<dbReference type="Pfam" id="PF23414">
    <property type="entry name" value="Beta-prop_EML_2"/>
    <property type="match status" value="1"/>
</dbReference>
<keyword evidence="7" id="KW-0206">Cytoskeleton</keyword>
<evidence type="ECO:0000256" key="1">
    <source>
        <dbReference type="ARBA" id="ARBA00004245"/>
    </source>
</evidence>
<dbReference type="PANTHER" id="PTHR13720:SF50">
    <property type="entry name" value="ECHINODERM MICROTUBULE-ASSOCIATED PROTEIN-LIKE 2"/>
    <property type="match status" value="1"/>
</dbReference>
<reference evidence="12" key="2">
    <citation type="submission" date="2020-11" db="EMBL/GenBank/DDBJ databases">
        <authorList>
            <person name="McCartney M.A."/>
            <person name="Auch B."/>
            <person name="Kono T."/>
            <person name="Mallez S."/>
            <person name="Becker A."/>
            <person name="Gohl D.M."/>
            <person name="Silverstein K.A.T."/>
            <person name="Koren S."/>
            <person name="Bechman K.B."/>
            <person name="Herman A."/>
            <person name="Abrahante J.E."/>
            <person name="Garbe J."/>
        </authorList>
    </citation>
    <scope>NUCLEOTIDE SEQUENCE</scope>
    <source>
        <strain evidence="12">Duluth1</strain>
        <tissue evidence="12">Whole animal</tissue>
    </source>
</reference>
<dbReference type="PROSITE" id="PS50294">
    <property type="entry name" value="WD_REPEATS_REGION"/>
    <property type="match status" value="3"/>
</dbReference>
<gene>
    <name evidence="12" type="ORF">DPMN_101980</name>
</gene>
<dbReference type="InterPro" id="IPR005108">
    <property type="entry name" value="HELP"/>
</dbReference>
<name>A0A9D4LKE9_DREPO</name>
<reference evidence="12" key="1">
    <citation type="journal article" date="2019" name="bioRxiv">
        <title>The Genome of the Zebra Mussel, Dreissena polymorpha: A Resource for Invasive Species Research.</title>
        <authorList>
            <person name="McCartney M.A."/>
            <person name="Auch B."/>
            <person name="Kono T."/>
            <person name="Mallez S."/>
            <person name="Zhang Y."/>
            <person name="Obille A."/>
            <person name="Becker A."/>
            <person name="Abrahante J.E."/>
            <person name="Garbe J."/>
            <person name="Badalamenti J.P."/>
            <person name="Herman A."/>
            <person name="Mangelson H."/>
            <person name="Liachko I."/>
            <person name="Sullivan S."/>
            <person name="Sone E.D."/>
            <person name="Koren S."/>
            <person name="Silverstein K.A.T."/>
            <person name="Beckman K.B."/>
            <person name="Gohl D.M."/>
        </authorList>
    </citation>
    <scope>NUCLEOTIDE SEQUENCE</scope>
    <source>
        <strain evidence="12">Duluth1</strain>
        <tissue evidence="12">Whole animal</tissue>
    </source>
</reference>
<dbReference type="InterPro" id="IPR055442">
    <property type="entry name" value="Beta-prop_EML-like_2nd"/>
</dbReference>
<dbReference type="InterPro" id="IPR055439">
    <property type="entry name" value="Beta-prop_EML_1st"/>
</dbReference>
<dbReference type="InterPro" id="IPR001680">
    <property type="entry name" value="WD40_rpt"/>
</dbReference>
<feature type="domain" description="EML-like first beta-propeller" evidence="10">
    <location>
        <begin position="271"/>
        <end position="538"/>
    </location>
</feature>
<dbReference type="InterPro" id="IPR015943">
    <property type="entry name" value="WD40/YVTN_repeat-like_dom_sf"/>
</dbReference>
<keyword evidence="5" id="KW-0493">Microtubule</keyword>
<keyword evidence="4 8" id="KW-0853">WD repeat</keyword>
<dbReference type="GO" id="GO:0008017">
    <property type="term" value="F:microtubule binding"/>
    <property type="evidence" value="ECO:0007669"/>
    <property type="project" value="TreeGrafter"/>
</dbReference>
<organism evidence="12 13">
    <name type="scientific">Dreissena polymorpha</name>
    <name type="common">Zebra mussel</name>
    <name type="synonym">Mytilus polymorpha</name>
    <dbReference type="NCBI Taxonomy" id="45954"/>
    <lineage>
        <taxon>Eukaryota</taxon>
        <taxon>Metazoa</taxon>
        <taxon>Spiralia</taxon>
        <taxon>Lophotrochozoa</taxon>
        <taxon>Mollusca</taxon>
        <taxon>Bivalvia</taxon>
        <taxon>Autobranchia</taxon>
        <taxon>Heteroconchia</taxon>
        <taxon>Euheterodonta</taxon>
        <taxon>Imparidentia</taxon>
        <taxon>Neoheterodontei</taxon>
        <taxon>Myida</taxon>
        <taxon>Dreissenoidea</taxon>
        <taxon>Dreissenidae</taxon>
        <taxon>Dreissena</taxon>
    </lineage>
</organism>
<dbReference type="PANTHER" id="PTHR13720">
    <property type="entry name" value="WD-40 REPEAT PROTEIN"/>
    <property type="match status" value="1"/>
</dbReference>
<feature type="repeat" description="WD" evidence="8">
    <location>
        <begin position="677"/>
        <end position="718"/>
    </location>
</feature>
<feature type="repeat" description="WD" evidence="8">
    <location>
        <begin position="548"/>
        <end position="589"/>
    </location>
</feature>
<feature type="compositionally biased region" description="Basic and acidic residues" evidence="9">
    <location>
        <begin position="36"/>
        <end position="52"/>
    </location>
</feature>
<feature type="compositionally biased region" description="Polar residues" evidence="9">
    <location>
        <begin position="112"/>
        <end position="124"/>
    </location>
</feature>
<dbReference type="Proteomes" id="UP000828390">
    <property type="component" value="Unassembled WGS sequence"/>
</dbReference>
<evidence type="ECO:0000256" key="3">
    <source>
        <dbReference type="ARBA" id="ARBA00022490"/>
    </source>
</evidence>
<dbReference type="PROSITE" id="PS50082">
    <property type="entry name" value="WD_REPEATS_2"/>
    <property type="match status" value="4"/>
</dbReference>
<keyword evidence="13" id="KW-1185">Reference proteome</keyword>
<comment type="caution">
    <text evidence="12">The sequence shown here is derived from an EMBL/GenBank/DDBJ whole genome shotgun (WGS) entry which is preliminary data.</text>
</comment>
<feature type="region of interest" description="Disordered" evidence="9">
    <location>
        <begin position="1"/>
        <end position="52"/>
    </location>
</feature>
<feature type="domain" description="EML-like second beta-propeller" evidence="11">
    <location>
        <begin position="555"/>
        <end position="823"/>
    </location>
</feature>